<keyword evidence="3" id="KW-0472">Membrane</keyword>
<dbReference type="EMBL" id="MTKT01005556">
    <property type="protein sequence ID" value="OWM66108.1"/>
    <property type="molecule type" value="Genomic_DNA"/>
</dbReference>
<evidence type="ECO:0000256" key="2">
    <source>
        <dbReference type="SAM" id="MobiDB-lite"/>
    </source>
</evidence>
<sequence length="263" mass="29423">MISLRTFSPKSHALFLYNKTAPSPKKTGNSLLCFCKSDDSSEDSSSQPEGDTRKQELLARIAMLQTQKVRLTDYLDERSDYLTKFAEEASAEFDKVGEDALKDLDEAGNRIMENIESRMQAFEESAELNRLEIEEKESKLSDFEGQIEEGRNEGLFFKSLRQKAPAVDKAKLAKEEIKKIDGVTKETAGSRTRRTIYLGLIGVLAIAIADILFISSSPDWRKVAVLGAILVGLLTQFGYEQGMSSETRRTENNGKSVSEEEDK</sequence>
<organism evidence="5 7">
    <name type="scientific">Punica granatum</name>
    <name type="common">Pomegranate</name>
    <dbReference type="NCBI Taxonomy" id="22663"/>
    <lineage>
        <taxon>Eukaryota</taxon>
        <taxon>Viridiplantae</taxon>
        <taxon>Streptophyta</taxon>
        <taxon>Embryophyta</taxon>
        <taxon>Tracheophyta</taxon>
        <taxon>Spermatophyta</taxon>
        <taxon>Magnoliopsida</taxon>
        <taxon>eudicotyledons</taxon>
        <taxon>Gunneridae</taxon>
        <taxon>Pentapetalae</taxon>
        <taxon>rosids</taxon>
        <taxon>malvids</taxon>
        <taxon>Myrtales</taxon>
        <taxon>Lythraceae</taxon>
        <taxon>Punica</taxon>
    </lineage>
</organism>
<feature type="transmembrane region" description="Helical" evidence="3">
    <location>
        <begin position="195"/>
        <end position="214"/>
    </location>
</feature>
<gene>
    <name evidence="5" type="ORF">CDL15_Pgr007740</name>
    <name evidence="4" type="ORF">CDL15_Pgr015535</name>
    <name evidence="6" type="ORF">CRG98_045085</name>
</gene>
<name>A0A218XBH1_PUNGR</name>
<evidence type="ECO:0000313" key="7">
    <source>
        <dbReference type="Proteomes" id="UP000197138"/>
    </source>
</evidence>
<keyword evidence="3" id="KW-1133">Transmembrane helix</keyword>
<dbReference type="AlphaFoldDB" id="A0A218XBH1"/>
<keyword evidence="3" id="KW-0812">Transmembrane</keyword>
<dbReference type="STRING" id="22663.A0A218XBH1"/>
<keyword evidence="1" id="KW-0175">Coiled coil</keyword>
<evidence type="ECO:0000313" key="8">
    <source>
        <dbReference type="Proteomes" id="UP000233551"/>
    </source>
</evidence>
<reference evidence="7" key="1">
    <citation type="journal article" date="2017" name="Plant J.">
        <title>The pomegranate (Punica granatum L.) genome and the genomics of punicalagin biosynthesis.</title>
        <authorList>
            <person name="Qin G."/>
            <person name="Xu C."/>
            <person name="Ming R."/>
            <person name="Tang H."/>
            <person name="Guyot R."/>
            <person name="Kramer E.M."/>
            <person name="Hu Y."/>
            <person name="Yi X."/>
            <person name="Qi Y."/>
            <person name="Xu X."/>
            <person name="Gao Z."/>
            <person name="Pan H."/>
            <person name="Jian J."/>
            <person name="Tian Y."/>
            <person name="Yue Z."/>
            <person name="Xu Y."/>
        </authorList>
    </citation>
    <scope>NUCLEOTIDE SEQUENCE [LARGE SCALE GENOMIC DNA]</scope>
    <source>
        <strain evidence="7">cv. Dabenzi</strain>
    </source>
</reference>
<feature type="region of interest" description="Disordered" evidence="2">
    <location>
        <begin position="244"/>
        <end position="263"/>
    </location>
</feature>
<feature type="coiled-coil region" evidence="1">
    <location>
        <begin position="119"/>
        <end position="153"/>
    </location>
</feature>
<dbReference type="EMBL" id="MTKT01002214">
    <property type="protein sequence ID" value="OWM81702.1"/>
    <property type="molecule type" value="Genomic_DNA"/>
</dbReference>
<dbReference type="Proteomes" id="UP000233551">
    <property type="component" value="Unassembled WGS sequence"/>
</dbReference>
<evidence type="ECO:0000256" key="1">
    <source>
        <dbReference type="SAM" id="Coils"/>
    </source>
</evidence>
<accession>A0A218XBH1</accession>
<dbReference type="GO" id="GO:0009507">
    <property type="term" value="C:chloroplast"/>
    <property type="evidence" value="ECO:0007669"/>
    <property type="project" value="TreeGrafter"/>
</dbReference>
<reference evidence="5" key="2">
    <citation type="submission" date="2017-06" db="EMBL/GenBank/DDBJ databases">
        <title>The pomegranate genome and the genomics of punicalagin biosynthesis.</title>
        <authorList>
            <person name="Xu C."/>
        </authorList>
    </citation>
    <scope>NUCLEOTIDE SEQUENCE [LARGE SCALE GENOMIC DNA]</scope>
    <source>
        <tissue evidence="5">Fresh leaf</tissue>
    </source>
</reference>
<dbReference type="Proteomes" id="UP000197138">
    <property type="component" value="Unassembled WGS sequence"/>
</dbReference>
<comment type="caution">
    <text evidence="5">The sequence shown here is derived from an EMBL/GenBank/DDBJ whole genome shotgun (WGS) entry which is preliminary data.</text>
</comment>
<feature type="transmembrane region" description="Helical" evidence="3">
    <location>
        <begin position="220"/>
        <end position="239"/>
    </location>
</feature>
<evidence type="ECO:0000256" key="3">
    <source>
        <dbReference type="SAM" id="Phobius"/>
    </source>
</evidence>
<protein>
    <submittedName>
        <fullName evidence="5">Uncharacterized protein</fullName>
    </submittedName>
</protein>
<dbReference type="GeneID" id="116211546"/>
<evidence type="ECO:0000313" key="5">
    <source>
        <dbReference type="EMBL" id="OWM81702.1"/>
    </source>
</evidence>
<dbReference type="PANTHER" id="PTHR35731">
    <property type="entry name" value="8-AMINO-7-OXONONANOATE SYNTHASE"/>
    <property type="match status" value="1"/>
</dbReference>
<evidence type="ECO:0000313" key="4">
    <source>
        <dbReference type="EMBL" id="OWM66108.1"/>
    </source>
</evidence>
<evidence type="ECO:0000313" key="6">
    <source>
        <dbReference type="EMBL" id="PKI34548.1"/>
    </source>
</evidence>
<reference evidence="6 8" key="3">
    <citation type="submission" date="2017-11" db="EMBL/GenBank/DDBJ databases">
        <title>De-novo sequencing of pomegranate (Punica granatum L.) genome.</title>
        <authorList>
            <person name="Akparov Z."/>
            <person name="Amiraslanov A."/>
            <person name="Hajiyeva S."/>
            <person name="Abbasov M."/>
            <person name="Kaur K."/>
            <person name="Hamwieh A."/>
            <person name="Solovyev V."/>
            <person name="Salamov A."/>
            <person name="Braich B."/>
            <person name="Kosarev P."/>
            <person name="Mahmoud A."/>
            <person name="Hajiyev E."/>
            <person name="Babayeva S."/>
            <person name="Izzatullayeva V."/>
            <person name="Mammadov A."/>
            <person name="Mammadov A."/>
            <person name="Sharifova S."/>
            <person name="Ojaghi J."/>
            <person name="Eynullazada K."/>
            <person name="Bayramov B."/>
            <person name="Abdulazimova A."/>
            <person name="Shahmuradov I."/>
        </authorList>
    </citation>
    <scope>NUCLEOTIDE SEQUENCE [LARGE SCALE GENOMIC DNA]</scope>
    <source>
        <strain evidence="6">AG2017</strain>
        <strain evidence="8">cv. AG2017</strain>
        <tissue evidence="6">Leaf</tissue>
    </source>
</reference>
<dbReference type="PANTHER" id="PTHR35731:SF1">
    <property type="entry name" value="8-AMINO-7-OXONONANOATE SYNTHASE"/>
    <property type="match status" value="1"/>
</dbReference>
<proteinExistence type="predicted"/>
<dbReference type="OrthoDB" id="515004at2759"/>
<dbReference type="EMBL" id="PGOL01005841">
    <property type="protein sequence ID" value="PKI34548.1"/>
    <property type="molecule type" value="Genomic_DNA"/>
</dbReference>
<keyword evidence="8" id="KW-1185">Reference proteome</keyword>